<proteinExistence type="predicted"/>
<dbReference type="STRING" id="59895.A0A103XVQ9"/>
<name>A0A103XVQ9_CYNCS</name>
<feature type="compositionally biased region" description="Low complexity" evidence="3">
    <location>
        <begin position="347"/>
        <end position="363"/>
    </location>
</feature>
<accession>A0A103XVQ9</accession>
<dbReference type="AlphaFoldDB" id="A0A103XVQ9"/>
<protein>
    <submittedName>
        <fullName evidence="5">Armadillo-like helical</fullName>
    </submittedName>
</protein>
<dbReference type="InterPro" id="IPR021133">
    <property type="entry name" value="HEAT_type_2"/>
</dbReference>
<dbReference type="OMA" id="PFLNCIH"/>
<feature type="region of interest" description="Disordered" evidence="3">
    <location>
        <begin position="301"/>
        <end position="367"/>
    </location>
</feature>
<dbReference type="FunFam" id="1.25.10.10:FF:000549">
    <property type="entry name" value="ARM repeat superfamily protein"/>
    <property type="match status" value="1"/>
</dbReference>
<evidence type="ECO:0000313" key="6">
    <source>
        <dbReference type="Proteomes" id="UP000243975"/>
    </source>
</evidence>
<gene>
    <name evidence="5" type="ORF">Ccrd_000114</name>
</gene>
<dbReference type="InterPro" id="IPR011989">
    <property type="entry name" value="ARM-like"/>
</dbReference>
<dbReference type="Gramene" id="KVH97759">
    <property type="protein sequence ID" value="KVH97759"/>
    <property type="gene ID" value="Ccrd_000114"/>
</dbReference>
<evidence type="ECO:0000256" key="1">
    <source>
        <dbReference type="PROSITE-ProRule" id="PRU00103"/>
    </source>
</evidence>
<dbReference type="OrthoDB" id="1904066at2759"/>
<dbReference type="Gene3D" id="1.25.10.10">
    <property type="entry name" value="Leucine-rich Repeat Variant"/>
    <property type="match status" value="1"/>
</dbReference>
<dbReference type="InterPro" id="IPR016024">
    <property type="entry name" value="ARM-type_fold"/>
</dbReference>
<evidence type="ECO:0000259" key="4">
    <source>
        <dbReference type="Pfam" id="PF24714"/>
    </source>
</evidence>
<dbReference type="PROSITE" id="PS50077">
    <property type="entry name" value="HEAT_REPEAT"/>
    <property type="match status" value="1"/>
</dbReference>
<feature type="domain" description="TORTIFOLIA1/SINE1-2 N-terminal" evidence="4">
    <location>
        <begin position="19"/>
        <end position="292"/>
    </location>
</feature>
<organism evidence="5 6">
    <name type="scientific">Cynara cardunculus var. scolymus</name>
    <name type="common">Globe artichoke</name>
    <name type="synonym">Cynara scolymus</name>
    <dbReference type="NCBI Taxonomy" id="59895"/>
    <lineage>
        <taxon>Eukaryota</taxon>
        <taxon>Viridiplantae</taxon>
        <taxon>Streptophyta</taxon>
        <taxon>Embryophyta</taxon>
        <taxon>Tracheophyta</taxon>
        <taxon>Spermatophyta</taxon>
        <taxon>Magnoliopsida</taxon>
        <taxon>eudicotyledons</taxon>
        <taxon>Gunneridae</taxon>
        <taxon>Pentapetalae</taxon>
        <taxon>asterids</taxon>
        <taxon>campanulids</taxon>
        <taxon>Asterales</taxon>
        <taxon>Asteraceae</taxon>
        <taxon>Carduoideae</taxon>
        <taxon>Cardueae</taxon>
        <taxon>Carduinae</taxon>
        <taxon>Cynara</taxon>
    </lineage>
</organism>
<dbReference type="GO" id="GO:0008017">
    <property type="term" value="F:microtubule binding"/>
    <property type="evidence" value="ECO:0007669"/>
    <property type="project" value="InterPro"/>
</dbReference>
<dbReference type="EMBL" id="LEKV01003819">
    <property type="protein sequence ID" value="KVH97759.1"/>
    <property type="molecule type" value="Genomic_DNA"/>
</dbReference>
<dbReference type="PANTHER" id="PTHR31355:SF28">
    <property type="entry name" value="MICROTUBULE-ASSOCIATED PROTEIN TORTIFOLIA1-LIKE"/>
    <property type="match status" value="1"/>
</dbReference>
<evidence type="ECO:0000313" key="5">
    <source>
        <dbReference type="EMBL" id="KVH97759.1"/>
    </source>
</evidence>
<dbReference type="SUPFAM" id="SSF48371">
    <property type="entry name" value="ARM repeat"/>
    <property type="match status" value="1"/>
</dbReference>
<comment type="caution">
    <text evidence="5">The sequence shown here is derived from an EMBL/GenBank/DDBJ whole genome shotgun (WGS) entry which is preliminary data.</text>
</comment>
<evidence type="ECO:0000256" key="3">
    <source>
        <dbReference type="SAM" id="MobiDB-lite"/>
    </source>
</evidence>
<dbReference type="GO" id="GO:0005874">
    <property type="term" value="C:microtubule"/>
    <property type="evidence" value="ECO:0007669"/>
    <property type="project" value="InterPro"/>
</dbReference>
<feature type="compositionally biased region" description="Low complexity" evidence="3">
    <location>
        <begin position="10"/>
        <end position="19"/>
    </location>
</feature>
<feature type="coiled-coil region" evidence="2">
    <location>
        <begin position="491"/>
        <end position="540"/>
    </location>
</feature>
<dbReference type="PANTHER" id="PTHR31355">
    <property type="entry name" value="MICROTUBULE-ASSOCIATED PROTEIN TORTIFOLIA1"/>
    <property type="match status" value="1"/>
</dbReference>
<keyword evidence="2" id="KW-0175">Coiled coil</keyword>
<keyword evidence="6" id="KW-1185">Reference proteome</keyword>
<dbReference type="Proteomes" id="UP000243975">
    <property type="component" value="Unassembled WGS sequence"/>
</dbReference>
<sequence length="659" mass="72156">MSLSKRVSLAPQSPAQPQQDLKHRVITCLNKLSDRDTLAVAAAELESIALSLNHDSFAPFLTYLSATSSSDKSPVRRQCVRILGVLSVTHGDALSPHIFKMLSAVVRRLRDPDSAVRSACVGAVSSIASEITKPSFSSLSKPLVEAVLTEQDQNSQIGSALCLSAAIEASPDPEPAQLQKLLPRVLKLIKSDSFKAKPALLSVIGSIAGAGGAAFNRNSLNSLIPCLVDFLSSDDWAARKAAVEALGRLAVAEKLQLTAFRSSCLASLENKRFDKVKVVRESMNRALELWKEIPGHLDEVPVSPQLDDISSSKDNGVGRSPAICPNSPPAAALETTSKEKVPSSMYSPIQRSSPTTTQSRSPSKNNYRKQSALIARKMDFDKETDSKVNVPVPKPAAVEVDYKESFVREKLEAPDTVDTDKRVILEMEKRVTEQVISNKTRDGNFGKLDGLRFGSRVVPFIDDCELDMDINGNAIEYVYGNQKEVEDLSLIQKQLLQIENQQSNLLNLLQKFMGSSRSGMNSLETRVNGLEKALDEISYDLAISTGRVSSNDSCCMGTEFLSPKFWWRTEGQYPSPRSPFRGSHQSNSDRCLPNKDFNSNITNLGSPTANKIGSGRVGNPGRSLESLLSARKKKAAQVQYHNNDRFDRGNLANYMQQRI</sequence>
<dbReference type="InterPro" id="IPR057600">
    <property type="entry name" value="TORTIFOLIA1/SINE1-2_N"/>
</dbReference>
<feature type="repeat" description="HEAT" evidence="1">
    <location>
        <begin position="101"/>
        <end position="139"/>
    </location>
</feature>
<dbReference type="Pfam" id="PF24714">
    <property type="entry name" value="TOR1L1_N"/>
    <property type="match status" value="1"/>
</dbReference>
<dbReference type="InterPro" id="IPR033337">
    <property type="entry name" value="TORTIFOLIA1/SINE1-2"/>
</dbReference>
<feature type="region of interest" description="Disordered" evidence="3">
    <location>
        <begin position="1"/>
        <end position="20"/>
    </location>
</feature>
<reference evidence="5 6" key="1">
    <citation type="journal article" date="2016" name="Sci. Rep.">
        <title>The genome sequence of the outbreeding globe artichoke constructed de novo incorporating a phase-aware low-pass sequencing strategy of F1 progeny.</title>
        <authorList>
            <person name="Scaglione D."/>
            <person name="Reyes-Chin-Wo S."/>
            <person name="Acquadro A."/>
            <person name="Froenicke L."/>
            <person name="Portis E."/>
            <person name="Beitel C."/>
            <person name="Tirone M."/>
            <person name="Mauro R."/>
            <person name="Lo Monaco A."/>
            <person name="Mauromicale G."/>
            <person name="Faccioli P."/>
            <person name="Cattivelli L."/>
            <person name="Rieseberg L."/>
            <person name="Michelmore R."/>
            <person name="Lanteri S."/>
        </authorList>
    </citation>
    <scope>NUCLEOTIDE SEQUENCE [LARGE SCALE GENOMIC DNA]</scope>
    <source>
        <strain evidence="5">2C</strain>
    </source>
</reference>
<evidence type="ECO:0000256" key="2">
    <source>
        <dbReference type="SAM" id="Coils"/>
    </source>
</evidence>